<dbReference type="Proteomes" id="UP000015105">
    <property type="component" value="Chromosome 5D"/>
</dbReference>
<keyword evidence="2" id="KW-1185">Reference proteome</keyword>
<dbReference type="PANTHER" id="PTHR21529:SF4">
    <property type="entry name" value="TPR AND ANKYRIN REPEAT-CONTAINING PROTEIN 1"/>
    <property type="match status" value="1"/>
</dbReference>
<dbReference type="PANTHER" id="PTHR21529">
    <property type="entry name" value="MAMMARY TURMOR VIRUS RECEPTOR HOMOLOG 1, 2 MTVR1, 2"/>
    <property type="match status" value="1"/>
</dbReference>
<dbReference type="InterPro" id="IPR039904">
    <property type="entry name" value="TRANK1"/>
</dbReference>
<evidence type="ECO:0000313" key="1">
    <source>
        <dbReference type="EnsemblPlants" id="AET5Gv20669200.2"/>
    </source>
</evidence>
<reference evidence="1" key="5">
    <citation type="journal article" date="2021" name="G3 (Bethesda)">
        <title>Aegilops tauschii genome assembly Aet v5.0 features greater sequence contiguity and improved annotation.</title>
        <authorList>
            <person name="Wang L."/>
            <person name="Zhu T."/>
            <person name="Rodriguez J.C."/>
            <person name="Deal K.R."/>
            <person name="Dubcovsky J."/>
            <person name="McGuire P.E."/>
            <person name="Lux T."/>
            <person name="Spannagl M."/>
            <person name="Mayer K.F.X."/>
            <person name="Baldrich P."/>
            <person name="Meyers B.C."/>
            <person name="Huo N."/>
            <person name="Gu Y.Q."/>
            <person name="Zhou H."/>
            <person name="Devos K.M."/>
            <person name="Bennetzen J.L."/>
            <person name="Unver T."/>
            <person name="Budak H."/>
            <person name="Gulick P.J."/>
            <person name="Galiba G."/>
            <person name="Kalapos B."/>
            <person name="Nelson D.R."/>
            <person name="Li P."/>
            <person name="You F.M."/>
            <person name="Luo M.C."/>
            <person name="Dvorak J."/>
        </authorList>
    </citation>
    <scope>NUCLEOTIDE SEQUENCE [LARGE SCALE GENOMIC DNA]</scope>
    <source>
        <strain evidence="1">cv. AL8/78</strain>
    </source>
</reference>
<accession>A0A453L8G5</accession>
<dbReference type="Gramene" id="AET5Gv20669200.2">
    <property type="protein sequence ID" value="AET5Gv20669200.2"/>
    <property type="gene ID" value="AET5Gv20669200"/>
</dbReference>
<name>A0A453L8G5_AEGTS</name>
<reference evidence="1" key="4">
    <citation type="submission" date="2019-03" db="UniProtKB">
        <authorList>
            <consortium name="EnsemblPlants"/>
        </authorList>
    </citation>
    <scope>IDENTIFICATION</scope>
</reference>
<reference evidence="1" key="3">
    <citation type="journal article" date="2017" name="Nature">
        <title>Genome sequence of the progenitor of the wheat D genome Aegilops tauschii.</title>
        <authorList>
            <person name="Luo M.C."/>
            <person name="Gu Y.Q."/>
            <person name="Puiu D."/>
            <person name="Wang H."/>
            <person name="Twardziok S.O."/>
            <person name="Deal K.R."/>
            <person name="Huo N."/>
            <person name="Zhu T."/>
            <person name="Wang L."/>
            <person name="Wang Y."/>
            <person name="McGuire P.E."/>
            <person name="Liu S."/>
            <person name="Long H."/>
            <person name="Ramasamy R.K."/>
            <person name="Rodriguez J.C."/>
            <person name="Van S.L."/>
            <person name="Yuan L."/>
            <person name="Wang Z."/>
            <person name="Xia Z."/>
            <person name="Xiao L."/>
            <person name="Anderson O.D."/>
            <person name="Ouyang S."/>
            <person name="Liang Y."/>
            <person name="Zimin A.V."/>
            <person name="Pertea G."/>
            <person name="Qi P."/>
            <person name="Bennetzen J.L."/>
            <person name="Dai X."/>
            <person name="Dawson M.W."/>
            <person name="Muller H.G."/>
            <person name="Kugler K."/>
            <person name="Rivarola-Duarte L."/>
            <person name="Spannagl M."/>
            <person name="Mayer K.F.X."/>
            <person name="Lu F.H."/>
            <person name="Bevan M.W."/>
            <person name="Leroy P."/>
            <person name="Li P."/>
            <person name="You F.M."/>
            <person name="Sun Q."/>
            <person name="Liu Z."/>
            <person name="Lyons E."/>
            <person name="Wicker T."/>
            <person name="Salzberg S.L."/>
            <person name="Devos K.M."/>
            <person name="Dvorak J."/>
        </authorList>
    </citation>
    <scope>NUCLEOTIDE SEQUENCE [LARGE SCALE GENOMIC DNA]</scope>
    <source>
        <strain evidence="1">cv. AL8/78</strain>
    </source>
</reference>
<dbReference type="EnsemblPlants" id="AET5Gv20669200.2">
    <property type="protein sequence ID" value="AET5Gv20669200.2"/>
    <property type="gene ID" value="AET5Gv20669200"/>
</dbReference>
<reference evidence="2" key="2">
    <citation type="journal article" date="2017" name="Nat. Plants">
        <title>The Aegilops tauschii genome reveals multiple impacts of transposons.</title>
        <authorList>
            <person name="Zhao G."/>
            <person name="Zou C."/>
            <person name="Li K."/>
            <person name="Wang K."/>
            <person name="Li T."/>
            <person name="Gao L."/>
            <person name="Zhang X."/>
            <person name="Wang H."/>
            <person name="Yang Z."/>
            <person name="Liu X."/>
            <person name="Jiang W."/>
            <person name="Mao L."/>
            <person name="Kong X."/>
            <person name="Jiao Y."/>
            <person name="Jia J."/>
        </authorList>
    </citation>
    <scope>NUCLEOTIDE SEQUENCE [LARGE SCALE GENOMIC DNA]</scope>
    <source>
        <strain evidence="2">cv. AL8/78</strain>
    </source>
</reference>
<dbReference type="AlphaFoldDB" id="A0A453L8G5"/>
<evidence type="ECO:0000313" key="2">
    <source>
        <dbReference type="Proteomes" id="UP000015105"/>
    </source>
</evidence>
<reference evidence="2" key="1">
    <citation type="journal article" date="2014" name="Science">
        <title>Ancient hybridizations among the ancestral genomes of bread wheat.</title>
        <authorList>
            <consortium name="International Wheat Genome Sequencing Consortium,"/>
            <person name="Marcussen T."/>
            <person name="Sandve S.R."/>
            <person name="Heier L."/>
            <person name="Spannagl M."/>
            <person name="Pfeifer M."/>
            <person name="Jakobsen K.S."/>
            <person name="Wulff B.B."/>
            <person name="Steuernagel B."/>
            <person name="Mayer K.F."/>
            <person name="Olsen O.A."/>
        </authorList>
    </citation>
    <scope>NUCLEOTIDE SEQUENCE [LARGE SCALE GENOMIC DNA]</scope>
    <source>
        <strain evidence="2">cv. AL8/78</strain>
    </source>
</reference>
<protein>
    <submittedName>
        <fullName evidence="1">Uncharacterized protein</fullName>
    </submittedName>
</protein>
<proteinExistence type="predicted"/>
<sequence>MSSLEMEMGNFLEAAGIPKHKGDVLLEVDILEKADLFEDATWLLHIIVDSLWSSNSRGWPPKRYAEKEQLLAKAK</sequence>
<organism evidence="1 2">
    <name type="scientific">Aegilops tauschii subsp. strangulata</name>
    <name type="common">Goatgrass</name>
    <dbReference type="NCBI Taxonomy" id="200361"/>
    <lineage>
        <taxon>Eukaryota</taxon>
        <taxon>Viridiplantae</taxon>
        <taxon>Streptophyta</taxon>
        <taxon>Embryophyta</taxon>
        <taxon>Tracheophyta</taxon>
        <taxon>Spermatophyta</taxon>
        <taxon>Magnoliopsida</taxon>
        <taxon>Liliopsida</taxon>
        <taxon>Poales</taxon>
        <taxon>Poaceae</taxon>
        <taxon>BOP clade</taxon>
        <taxon>Pooideae</taxon>
        <taxon>Triticodae</taxon>
        <taxon>Triticeae</taxon>
        <taxon>Triticinae</taxon>
        <taxon>Aegilops</taxon>
    </lineage>
</organism>